<reference evidence="2 3" key="1">
    <citation type="submission" date="2023-08" db="EMBL/GenBank/DDBJ databases">
        <title>Black Yeasts Isolated from many extreme environments.</title>
        <authorList>
            <person name="Coleine C."/>
            <person name="Stajich J.E."/>
            <person name="Selbmann L."/>
        </authorList>
    </citation>
    <scope>NUCLEOTIDE SEQUENCE [LARGE SCALE GENOMIC DNA]</scope>
    <source>
        <strain evidence="2 3">CCFEE 5885</strain>
    </source>
</reference>
<feature type="region of interest" description="Disordered" evidence="1">
    <location>
        <begin position="1"/>
        <end position="34"/>
    </location>
</feature>
<feature type="compositionally biased region" description="Basic residues" evidence="1">
    <location>
        <begin position="1"/>
        <end position="12"/>
    </location>
</feature>
<evidence type="ECO:0000313" key="3">
    <source>
        <dbReference type="Proteomes" id="UP001345013"/>
    </source>
</evidence>
<gene>
    <name evidence="2" type="ORF">LTR24_009309</name>
</gene>
<dbReference type="Proteomes" id="UP001345013">
    <property type="component" value="Unassembled WGS sequence"/>
</dbReference>
<evidence type="ECO:0000313" key="2">
    <source>
        <dbReference type="EMBL" id="KAK5077786.1"/>
    </source>
</evidence>
<protein>
    <submittedName>
        <fullName evidence="2">Uncharacterized protein</fullName>
    </submittedName>
</protein>
<proteinExistence type="predicted"/>
<keyword evidence="3" id="KW-1185">Reference proteome</keyword>
<comment type="caution">
    <text evidence="2">The sequence shown here is derived from an EMBL/GenBank/DDBJ whole genome shotgun (WGS) entry which is preliminary data.</text>
</comment>
<dbReference type="EMBL" id="JAVRRG010000199">
    <property type="protein sequence ID" value="KAK5077786.1"/>
    <property type="molecule type" value="Genomic_DNA"/>
</dbReference>
<sequence length="447" mass="49227">MANHPRQRHRAASPRDGRAAGTHAGTSHPFARHRRKHHVLLLREPSTKVSRVCASTVFGTTVVGVVDAAAATGPADPDAAVGAVSEVDVAVEADRSQDRNAQLRLATPETVQLMLPERRLHEQLLTTRLRHLSLGTSQRKWTGSLPPLTRLRTLQIAVHRGSPQTNGSSWPLVDLSLLTELEQLHVQGDIWSRVQETFTGVSHTIRCCLLRGPLVVGTRPDDFFGRIATGLQSLFCQGTHVVGQLRTDFPQLAFLALHQTVQRPGVFLCPHATIRAISIEADDSYGRDRVEDLNMLLQLVLDHTLPTLRLLALRSGLSCILTPETLHRFPLMQHRTAVVLDGAIVMDQPLPTSGTGNFTPPRITVTIDSWLQSGGRTSPSPPNAMNHLTQLDTADSPMAPPQRCRCGHWDRELAFDHAGVDRACFDMYAWLIADPRAPVCGHRRPSR</sequence>
<organism evidence="2 3">
    <name type="scientific">Lithohypha guttulata</name>
    <dbReference type="NCBI Taxonomy" id="1690604"/>
    <lineage>
        <taxon>Eukaryota</taxon>
        <taxon>Fungi</taxon>
        <taxon>Dikarya</taxon>
        <taxon>Ascomycota</taxon>
        <taxon>Pezizomycotina</taxon>
        <taxon>Eurotiomycetes</taxon>
        <taxon>Chaetothyriomycetidae</taxon>
        <taxon>Chaetothyriales</taxon>
        <taxon>Trichomeriaceae</taxon>
        <taxon>Lithohypha</taxon>
    </lineage>
</organism>
<name>A0ABR0JXD0_9EURO</name>
<evidence type="ECO:0000256" key="1">
    <source>
        <dbReference type="SAM" id="MobiDB-lite"/>
    </source>
</evidence>
<accession>A0ABR0JXD0</accession>